<dbReference type="SUPFAM" id="SSF53448">
    <property type="entry name" value="Nucleotide-diphospho-sugar transferases"/>
    <property type="match status" value="1"/>
</dbReference>
<reference evidence="2" key="1">
    <citation type="submission" date="2018-04" db="EMBL/GenBank/DDBJ databases">
        <authorList>
            <person name="Liu S."/>
            <person name="Wang Z."/>
            <person name="Li J."/>
        </authorList>
    </citation>
    <scope>NUCLEOTIDE SEQUENCE [LARGE SCALE GENOMIC DNA]</scope>
    <source>
        <strain evidence="2">622</strain>
    </source>
</reference>
<dbReference type="Proteomes" id="UP000244962">
    <property type="component" value="Unassembled WGS sequence"/>
</dbReference>
<accession>A0A2U1TCC9</accession>
<proteinExistence type="predicted"/>
<evidence type="ECO:0008006" key="3">
    <source>
        <dbReference type="Google" id="ProtNLM"/>
    </source>
</evidence>
<dbReference type="RefSeq" id="WP_108963446.1">
    <property type="nucleotide sequence ID" value="NZ_QEFB01000013.1"/>
</dbReference>
<dbReference type="EMBL" id="QEFB01000013">
    <property type="protein sequence ID" value="PWC06460.1"/>
    <property type="molecule type" value="Genomic_DNA"/>
</dbReference>
<dbReference type="Gene3D" id="3.90.550.10">
    <property type="entry name" value="Spore Coat Polysaccharide Biosynthesis Protein SpsA, Chain A"/>
    <property type="match status" value="1"/>
</dbReference>
<gene>
    <name evidence="1" type="ORF">DF223_12795</name>
</gene>
<evidence type="ECO:0000313" key="1">
    <source>
        <dbReference type="EMBL" id="PWC06460.1"/>
    </source>
</evidence>
<dbReference type="InterPro" id="IPR029044">
    <property type="entry name" value="Nucleotide-diphossugar_trans"/>
</dbReference>
<dbReference type="GO" id="GO:0016757">
    <property type="term" value="F:glycosyltransferase activity"/>
    <property type="evidence" value="ECO:0007669"/>
    <property type="project" value="UniProtKB-KW"/>
</dbReference>
<comment type="caution">
    <text evidence="1">The sequence shown here is derived from an EMBL/GenBank/DDBJ whole genome shotgun (WGS) entry which is preliminary data.</text>
</comment>
<keyword evidence="2" id="KW-1185">Reference proteome</keyword>
<protein>
    <recommendedName>
        <fullName evidence="3">Glycosyltransferase 2-like domain-containing protein</fullName>
    </recommendedName>
</protein>
<dbReference type="AlphaFoldDB" id="A0A2U1TCC9"/>
<organism evidence="1 2">
    <name type="scientific">Mycetocola zhujimingii</name>
    <dbReference type="NCBI Taxonomy" id="2079792"/>
    <lineage>
        <taxon>Bacteria</taxon>
        <taxon>Bacillati</taxon>
        <taxon>Actinomycetota</taxon>
        <taxon>Actinomycetes</taxon>
        <taxon>Micrococcales</taxon>
        <taxon>Microbacteriaceae</taxon>
        <taxon>Mycetocola</taxon>
    </lineage>
</organism>
<name>A0A2U1TCC9_9MICO</name>
<sequence>MSSSAATTSPAGPQPTRLAAEYVLPLRWANRRAAADASELTEYLRALSGHLDVTVVDGSPATVFATHHALWADVVRHMAPDGPTTGNGKVGGVLTGIRLARHRGVILADDDVRYDRRGLERMVAELESVDVIRPQNHFTALPWHARWDTARTLINRAVASDYPGTLGVNRDLLLELGGYDGDVLFENLELIRTITAGGGRERRVGDLFVGRIPPSVAHFIRQRLRQAYDSSAQPVRLVLELGLLPLLVSSIRRPVRLACITATAIGLAEFGRRRQGGTRVFPVTSALWAPAWLAERAVCAWLAVGARMLGGAKYGSSRLKKAANSPAALRQKLGV</sequence>
<evidence type="ECO:0000313" key="2">
    <source>
        <dbReference type="Proteomes" id="UP000244962"/>
    </source>
</evidence>
<dbReference type="GO" id="GO:0016020">
    <property type="term" value="C:membrane"/>
    <property type="evidence" value="ECO:0007669"/>
    <property type="project" value="UniProtKB-SubCell"/>
</dbReference>